<dbReference type="Proteomes" id="UP000824262">
    <property type="component" value="Unassembled WGS sequence"/>
</dbReference>
<reference evidence="1" key="1">
    <citation type="submission" date="2020-10" db="EMBL/GenBank/DDBJ databases">
        <authorList>
            <person name="Gilroy R."/>
        </authorList>
    </citation>
    <scope>NUCLEOTIDE SEQUENCE</scope>
    <source>
        <strain evidence="1">ChiBcolR7-354</strain>
    </source>
</reference>
<dbReference type="GO" id="GO:0030246">
    <property type="term" value="F:carbohydrate binding"/>
    <property type="evidence" value="ECO:0007669"/>
    <property type="project" value="InterPro"/>
</dbReference>
<accession>A0A9D0ZEX1</accession>
<dbReference type="EMBL" id="DVGA01000069">
    <property type="protein sequence ID" value="HIQ78986.1"/>
    <property type="molecule type" value="Genomic_DNA"/>
</dbReference>
<dbReference type="GO" id="GO:0016853">
    <property type="term" value="F:isomerase activity"/>
    <property type="evidence" value="ECO:0007669"/>
    <property type="project" value="InterPro"/>
</dbReference>
<dbReference type="Pfam" id="PF01263">
    <property type="entry name" value="Aldose_epim"/>
    <property type="match status" value="1"/>
</dbReference>
<proteinExistence type="predicted"/>
<sequence>MFSTINSGELRVTVNSLGAELWAVQAIAPGGEETECLWDGSGGHWPRRAPLCFPWCGRLEGDYFEHAGRKCPGGGHGFARDLEHELTASSADSVTYRLAWPGDGGRWPWAFELSTAHRVEGRTLITECSAVNRSSEAMPAQLGFHPGFRYPMTPGGTPQDCLVRFERPELPGGTDVFRLDEDVFDNDSICFERIESEWVQLEERATGRYIRVRTAGFPFVLLWSQPKIPGFVCIEPWLGYPGPGHDLARRPGARLLGPGESISASLMITFAV</sequence>
<dbReference type="Gene3D" id="2.70.98.10">
    <property type="match status" value="1"/>
</dbReference>
<reference evidence="1" key="2">
    <citation type="journal article" date="2021" name="PeerJ">
        <title>Extensive microbial diversity within the chicken gut microbiome revealed by metagenomics and culture.</title>
        <authorList>
            <person name="Gilroy R."/>
            <person name="Ravi A."/>
            <person name="Getino M."/>
            <person name="Pursley I."/>
            <person name="Horton D.L."/>
            <person name="Alikhan N.F."/>
            <person name="Baker D."/>
            <person name="Gharbi K."/>
            <person name="Hall N."/>
            <person name="Watson M."/>
            <person name="Adriaenssens E.M."/>
            <person name="Foster-Nyarko E."/>
            <person name="Jarju S."/>
            <person name="Secka A."/>
            <person name="Antonio M."/>
            <person name="Oren A."/>
            <person name="Chaudhuri R.R."/>
            <person name="La Ragione R."/>
            <person name="Hildebrand F."/>
            <person name="Pallen M.J."/>
        </authorList>
    </citation>
    <scope>NUCLEOTIDE SEQUENCE</scope>
    <source>
        <strain evidence="1">ChiBcolR7-354</strain>
    </source>
</reference>
<dbReference type="AlphaFoldDB" id="A0A9D0ZEX1"/>
<organism evidence="1 2">
    <name type="scientific">Candidatus Scatomorpha intestinavium</name>
    <dbReference type="NCBI Taxonomy" id="2840922"/>
    <lineage>
        <taxon>Bacteria</taxon>
        <taxon>Bacillati</taxon>
        <taxon>Bacillota</taxon>
        <taxon>Clostridia</taxon>
        <taxon>Eubacteriales</taxon>
        <taxon>Candidatus Scatomorpha</taxon>
    </lineage>
</organism>
<dbReference type="InterPro" id="IPR014718">
    <property type="entry name" value="GH-type_carb-bd"/>
</dbReference>
<name>A0A9D0ZEX1_9FIRM</name>
<protein>
    <recommendedName>
        <fullName evidence="3">Aldose 1-epimerase</fullName>
    </recommendedName>
</protein>
<comment type="caution">
    <text evidence="1">The sequence shown here is derived from an EMBL/GenBank/DDBJ whole genome shotgun (WGS) entry which is preliminary data.</text>
</comment>
<evidence type="ECO:0000313" key="1">
    <source>
        <dbReference type="EMBL" id="HIQ78986.1"/>
    </source>
</evidence>
<evidence type="ECO:0008006" key="3">
    <source>
        <dbReference type="Google" id="ProtNLM"/>
    </source>
</evidence>
<dbReference type="InterPro" id="IPR011013">
    <property type="entry name" value="Gal_mutarotase_sf_dom"/>
</dbReference>
<dbReference type="GO" id="GO:0005975">
    <property type="term" value="P:carbohydrate metabolic process"/>
    <property type="evidence" value="ECO:0007669"/>
    <property type="project" value="InterPro"/>
</dbReference>
<dbReference type="InterPro" id="IPR008183">
    <property type="entry name" value="Aldose_1/G6P_1-epimerase"/>
</dbReference>
<dbReference type="SUPFAM" id="SSF74650">
    <property type="entry name" value="Galactose mutarotase-like"/>
    <property type="match status" value="1"/>
</dbReference>
<gene>
    <name evidence="1" type="ORF">IAB77_06975</name>
</gene>
<evidence type="ECO:0000313" key="2">
    <source>
        <dbReference type="Proteomes" id="UP000824262"/>
    </source>
</evidence>